<dbReference type="EMBL" id="AODM01000013">
    <property type="protein sequence ID" value="EUJ60906.1"/>
    <property type="molecule type" value="Genomic_DNA"/>
</dbReference>
<dbReference type="InterPro" id="IPR040982">
    <property type="entry name" value="DNA_pol3_finger"/>
</dbReference>
<evidence type="ECO:0000313" key="12">
    <source>
        <dbReference type="Proteomes" id="UP000019241"/>
    </source>
</evidence>
<evidence type="ECO:0000256" key="1">
    <source>
        <dbReference type="ARBA" id="ARBA00022679"/>
    </source>
</evidence>
<evidence type="ECO:0000256" key="2">
    <source>
        <dbReference type="ARBA" id="ARBA00022695"/>
    </source>
</evidence>
<dbReference type="GO" id="GO:0003887">
    <property type="term" value="F:DNA-directed DNA polymerase activity"/>
    <property type="evidence" value="ECO:0007669"/>
    <property type="project" value="UniProtKB-UniRule"/>
</dbReference>
<dbReference type="InterPro" id="IPR004805">
    <property type="entry name" value="DnaE2/DnaE/PolC"/>
</dbReference>
<dbReference type="InterPro" id="IPR029460">
    <property type="entry name" value="DNAPol_HHH"/>
</dbReference>
<keyword evidence="7 9" id="KW-0239">DNA-directed DNA polymerase</keyword>
<dbReference type="Pfam" id="PF14579">
    <property type="entry name" value="HHH_6"/>
    <property type="match status" value="1"/>
</dbReference>
<name>W7DVG4_9LIST</name>
<dbReference type="GO" id="GO:0008408">
    <property type="term" value="F:3'-5' exonuclease activity"/>
    <property type="evidence" value="ECO:0007669"/>
    <property type="project" value="UniProtKB-UniRule"/>
</dbReference>
<dbReference type="AlphaFoldDB" id="W7DVG4"/>
<reference evidence="11 12" key="1">
    <citation type="submission" date="2012-12" db="EMBL/GenBank/DDBJ databases">
        <title>Novel taxa of Listeriaceae from agricultural environments in the United States.</title>
        <authorList>
            <person name="den Bakker H.C."/>
            <person name="Allred A."/>
            <person name="Warchocki S."/>
            <person name="Wright E.M."/>
            <person name="Burrell A."/>
            <person name="Nightingale K.K."/>
            <person name="Kephart D."/>
            <person name="Wiedmann M."/>
        </authorList>
    </citation>
    <scope>NUCLEOTIDE SEQUENCE [LARGE SCALE GENOMIC DNA]</scope>
    <source>
        <strain evidence="11 12">FSL S10-1203</strain>
    </source>
</reference>
<dbReference type="Pfam" id="PF02811">
    <property type="entry name" value="PHP"/>
    <property type="match status" value="1"/>
</dbReference>
<dbReference type="Gene3D" id="3.30.420.10">
    <property type="entry name" value="Ribonuclease H-like superfamily/Ribonuclease H"/>
    <property type="match status" value="1"/>
</dbReference>
<evidence type="ECO:0000256" key="6">
    <source>
        <dbReference type="ARBA" id="ARBA00022839"/>
    </source>
</evidence>
<organism evidence="11 12">
    <name type="scientific">Listeria fleischmannii FSL S10-1203</name>
    <dbReference type="NCBI Taxonomy" id="1265822"/>
    <lineage>
        <taxon>Bacteria</taxon>
        <taxon>Bacillati</taxon>
        <taxon>Bacillota</taxon>
        <taxon>Bacilli</taxon>
        <taxon>Bacillales</taxon>
        <taxon>Listeriaceae</taxon>
        <taxon>Listeria</taxon>
    </lineage>
</organism>
<dbReference type="SUPFAM" id="SSF53098">
    <property type="entry name" value="Ribonuclease H-like"/>
    <property type="match status" value="1"/>
</dbReference>
<dbReference type="Gene3D" id="3.30.1900.20">
    <property type="match status" value="2"/>
</dbReference>
<evidence type="ECO:0000256" key="3">
    <source>
        <dbReference type="ARBA" id="ARBA00022705"/>
    </source>
</evidence>
<dbReference type="GO" id="GO:0005737">
    <property type="term" value="C:cytoplasm"/>
    <property type="evidence" value="ECO:0007669"/>
    <property type="project" value="UniProtKB-SubCell"/>
</dbReference>
<evidence type="ECO:0000259" key="10">
    <source>
        <dbReference type="SMART" id="SM00479"/>
    </source>
</evidence>
<dbReference type="PANTHER" id="PTHR32294">
    <property type="entry name" value="DNA POLYMERASE III SUBUNIT ALPHA"/>
    <property type="match status" value="1"/>
</dbReference>
<comment type="function">
    <text evidence="9">Required for replicative DNA synthesis. This DNA polymerase also exhibits 3' to 5' exonuclease activity.</text>
</comment>
<comment type="similarity">
    <text evidence="9">Belongs to the DNA polymerase type-C family. PolC subfamily.</text>
</comment>
<dbReference type="NCBIfam" id="TIGR01405">
    <property type="entry name" value="polC_Gram_pos"/>
    <property type="match status" value="1"/>
</dbReference>
<dbReference type="Gene3D" id="3.20.20.140">
    <property type="entry name" value="Metal-dependent hydrolases"/>
    <property type="match status" value="1"/>
</dbReference>
<keyword evidence="4 9" id="KW-0540">Nuclease</keyword>
<dbReference type="InterPro" id="IPR006054">
    <property type="entry name" value="DnaQ"/>
</dbReference>
<dbReference type="InterPro" id="IPR044923">
    <property type="entry name" value="PolC_middle_finger_sf"/>
</dbReference>
<keyword evidence="3 9" id="KW-0235">DNA replication</keyword>
<dbReference type="Proteomes" id="UP000019241">
    <property type="component" value="Unassembled WGS sequence"/>
</dbReference>
<sequence length="1015" mass="114066">MFDVETTGLSAVYDTIIELAGIKMHNGEVIDKFEAFIDPGHPLSATTINLTGITDDMVKGSDPIEVVLQNFRDWCGDDILVAHNASFDMGFINTAYRKIGLTDAPNAVIDTLELARFLYPHFKNHRLNTLTKKFNIVLEQHHRAIFDAEATAYLAWKLIKDAKEQHEIHFHDELNNYMGEGDAYKRARPFHATIYAKTPVGLKNLFKLVTLSNLNYFFRVPRIPRSELQKLREGLIVGTACSQGELFEAMMQKGMAEAEKVAGFYDFIEVQPKPVYAPLIEREMIRDDKALEEILKNIVKVGEKTGKPVVATGNVHYKDPNDKIYRKILIHSMGGANPLNRNELPDVHFRTTDEMLQEFSFLGKEKAHEIVVTNSNLIADWMEDLKPIKDELYTPKIEGAEDEVRNMSYDMAHQLYGETLPEIVEARLEKELKSIIGHGFAVIYLISHKLVKKSLNDGYLVGSRGSVGSSFVATMTEITEVNPLPPHYLCPNCKHSEFFDDGSVGSGFDLPDKECPHCGTAYKKEGQDIPFETFLGFKGDKVPDIDLNFSGDYQPVAHAYTKEIFGEDYVYRAGTIGTVAEKTAFGFVRGYERDMNMNIRGAEVDRLVAGCTGVKRTTGQHPGGIIVIPDYMDVYDFTPVQFPADATDSEWKTTHFDFHSIHDNVLKLDILGHDDPTAIRMLQDLSGIDPKTIPTDDPEVMKLFGGTESLGVSPKDIESKTGTLGIPEFGTRFVRQMLEQTKPTTFSELVQISGLSHGTDVWLGNAEELIKNNICELPDVIGCRDDIMVFLIYQGLDSSLAFKIMESVRKGKGLTEEMEEAMVENKVPAWYIDSCKKIKYMFPKAHAAAYVLMAVRIAYFKVHHPLFFYATYFSVRADDFDLTAMVNGREAVRAVMKEINDKGLEASTKEKSLLTVLEIANEMLARGFKFQKVDLYKSTADEFIIEGDTLIPPFNAIPSLGTNVAKQIVEARRDGEFLSKEDLQQRGKVSKTIIQYMDDQGCLDGLPDQNQLSLF</sequence>
<keyword evidence="1 9" id="KW-0808">Transferase</keyword>
<dbReference type="NCBIfam" id="TIGR00573">
    <property type="entry name" value="dnaq"/>
    <property type="match status" value="1"/>
</dbReference>
<comment type="subcellular location">
    <subcellularLocation>
        <location evidence="9">Cytoplasm</location>
    </subcellularLocation>
</comment>
<dbReference type="NCBIfam" id="NF001688">
    <property type="entry name" value="PRK00448.1"/>
    <property type="match status" value="1"/>
</dbReference>
<comment type="caution">
    <text evidence="11">The sequence shown here is derived from an EMBL/GenBank/DDBJ whole genome shotgun (WGS) entry which is preliminary data.</text>
</comment>
<feature type="domain" description="Exonuclease" evidence="10">
    <location>
        <begin position="2"/>
        <end position="164"/>
    </location>
</feature>
<dbReference type="SMART" id="SM00479">
    <property type="entry name" value="EXOIII"/>
    <property type="match status" value="1"/>
</dbReference>
<dbReference type="Pfam" id="PF00929">
    <property type="entry name" value="RNase_T"/>
    <property type="match status" value="1"/>
</dbReference>
<accession>W7DVG4</accession>
<dbReference type="InterPro" id="IPR012337">
    <property type="entry name" value="RNaseH-like_sf"/>
</dbReference>
<keyword evidence="6 9" id="KW-0269">Exonuclease</keyword>
<evidence type="ECO:0000256" key="8">
    <source>
        <dbReference type="ARBA" id="ARBA00049244"/>
    </source>
</evidence>
<protein>
    <recommendedName>
        <fullName evidence="9">DNA polymerase III PolC-type</fullName>
        <shortName evidence="9">PolIII</shortName>
        <ecNumber evidence="9">2.7.7.7</ecNumber>
    </recommendedName>
</protein>
<dbReference type="Pfam" id="PF07733">
    <property type="entry name" value="DNA_pol3_alpha"/>
    <property type="match status" value="2"/>
</dbReference>
<gene>
    <name evidence="9 11" type="primary">polC</name>
    <name evidence="11" type="ORF">MCOL2_04491</name>
</gene>
<dbReference type="Pfam" id="PF17657">
    <property type="entry name" value="DNA_pol3_finger"/>
    <property type="match status" value="1"/>
</dbReference>
<dbReference type="EC" id="2.7.7.7" evidence="9"/>
<evidence type="ECO:0000256" key="4">
    <source>
        <dbReference type="ARBA" id="ARBA00022722"/>
    </source>
</evidence>
<proteinExistence type="inferred from homology"/>
<evidence type="ECO:0000256" key="5">
    <source>
        <dbReference type="ARBA" id="ARBA00022801"/>
    </source>
</evidence>
<dbReference type="InterPro" id="IPR006308">
    <property type="entry name" value="Pol_III_a_PolC-type_gram_pos"/>
</dbReference>
<dbReference type="InterPro" id="IPR011708">
    <property type="entry name" value="DNA_pol3_alpha_NTPase_dom"/>
</dbReference>
<dbReference type="Gene3D" id="1.10.150.870">
    <property type="match status" value="1"/>
</dbReference>
<dbReference type="FunFam" id="3.30.420.10:FF:000045">
    <property type="entry name" value="3'-5' exonuclease DinG"/>
    <property type="match status" value="1"/>
</dbReference>
<dbReference type="GO" id="GO:0006261">
    <property type="term" value="P:DNA-templated DNA replication"/>
    <property type="evidence" value="ECO:0007669"/>
    <property type="project" value="UniProtKB-UniRule"/>
</dbReference>
<dbReference type="InterPro" id="IPR004013">
    <property type="entry name" value="PHP_dom"/>
</dbReference>
<evidence type="ECO:0000256" key="7">
    <source>
        <dbReference type="ARBA" id="ARBA00022932"/>
    </source>
</evidence>
<dbReference type="HAMAP" id="MF_00356">
    <property type="entry name" value="DNApol_PolC"/>
    <property type="match status" value="1"/>
</dbReference>
<dbReference type="Gene3D" id="6.10.140.1510">
    <property type="match status" value="1"/>
</dbReference>
<keyword evidence="2 9" id="KW-0548">Nucleotidyltransferase</keyword>
<evidence type="ECO:0000256" key="9">
    <source>
        <dbReference type="HAMAP-Rule" id="MF_00356"/>
    </source>
</evidence>
<keyword evidence="9" id="KW-0963">Cytoplasm</keyword>
<dbReference type="CDD" id="cd06127">
    <property type="entry name" value="DEDDh"/>
    <property type="match status" value="1"/>
</dbReference>
<dbReference type="PATRIC" id="fig|1265822.4.peg.922"/>
<comment type="catalytic activity">
    <reaction evidence="8 9">
        <text>DNA(n) + a 2'-deoxyribonucleoside 5'-triphosphate = DNA(n+1) + diphosphate</text>
        <dbReference type="Rhea" id="RHEA:22508"/>
        <dbReference type="Rhea" id="RHEA-COMP:17339"/>
        <dbReference type="Rhea" id="RHEA-COMP:17340"/>
        <dbReference type="ChEBI" id="CHEBI:33019"/>
        <dbReference type="ChEBI" id="CHEBI:61560"/>
        <dbReference type="ChEBI" id="CHEBI:173112"/>
        <dbReference type="EC" id="2.7.7.7"/>
    </reaction>
</comment>
<dbReference type="PANTHER" id="PTHR32294:SF5">
    <property type="entry name" value="DNA POLYMERASE III POLC-TYPE"/>
    <property type="match status" value="1"/>
</dbReference>
<dbReference type="GO" id="GO:0003677">
    <property type="term" value="F:DNA binding"/>
    <property type="evidence" value="ECO:0007669"/>
    <property type="project" value="UniProtKB-UniRule"/>
</dbReference>
<dbReference type="Gene3D" id="1.10.150.700">
    <property type="entry name" value="PolC, middle finger domain"/>
    <property type="match status" value="1"/>
</dbReference>
<dbReference type="CDD" id="cd07435">
    <property type="entry name" value="PHP_PolIIIA_POLC"/>
    <property type="match status" value="1"/>
</dbReference>
<evidence type="ECO:0000313" key="11">
    <source>
        <dbReference type="EMBL" id="EUJ60906.1"/>
    </source>
</evidence>
<dbReference type="InterPro" id="IPR013520">
    <property type="entry name" value="Ribonucl_H"/>
</dbReference>
<keyword evidence="5 9" id="KW-0378">Hydrolase</keyword>
<dbReference type="InterPro" id="IPR036397">
    <property type="entry name" value="RNaseH_sf"/>
</dbReference>